<dbReference type="InterPro" id="IPR003409">
    <property type="entry name" value="MORN"/>
</dbReference>
<dbReference type="InterPro" id="IPR013083">
    <property type="entry name" value="Znf_RING/FYVE/PHD"/>
</dbReference>
<accession>A0A9N9MHV7</accession>
<dbReference type="PANTHER" id="PTHR46613">
    <property type="entry name" value="RADIAL SPOKE HEAD 10 HOMOLOG B-RELATED"/>
    <property type="match status" value="1"/>
</dbReference>
<evidence type="ECO:0000256" key="1">
    <source>
        <dbReference type="ARBA" id="ARBA00004230"/>
    </source>
</evidence>
<evidence type="ECO:0000256" key="9">
    <source>
        <dbReference type="ARBA" id="ARBA00023069"/>
    </source>
</evidence>
<dbReference type="SUPFAM" id="SSF82185">
    <property type="entry name" value="Histone H3 K4-specific methyltransferase SET7/9 N-terminal domain"/>
    <property type="match status" value="3"/>
</dbReference>
<dbReference type="Proteomes" id="UP001152799">
    <property type="component" value="Chromosome 2"/>
</dbReference>
<feature type="region of interest" description="Disordered" evidence="12">
    <location>
        <begin position="24"/>
        <end position="98"/>
    </location>
</feature>
<comment type="subcellular location">
    <subcellularLocation>
        <location evidence="1">Cell projection</location>
        <location evidence="1">Cilium</location>
        <location evidence="1">Flagellum</location>
    </subcellularLocation>
    <subcellularLocation>
        <location evidence="2">Cytoplasm</location>
        <location evidence="2">Cytoskeleton</location>
        <location evidence="2">Cilium axoneme</location>
    </subcellularLocation>
</comment>
<evidence type="ECO:0000313" key="14">
    <source>
        <dbReference type="EMBL" id="CAG9764573.1"/>
    </source>
</evidence>
<dbReference type="Gene3D" id="3.30.40.10">
    <property type="entry name" value="Zinc/RING finger domain, C3HC4 (zinc finger)"/>
    <property type="match status" value="2"/>
</dbReference>
<evidence type="ECO:0000256" key="7">
    <source>
        <dbReference type="ARBA" id="ARBA00022833"/>
    </source>
</evidence>
<dbReference type="PROSITE" id="PS51805">
    <property type="entry name" value="EPHD"/>
    <property type="match status" value="1"/>
</dbReference>
<dbReference type="GO" id="GO:0031514">
    <property type="term" value="C:motile cilium"/>
    <property type="evidence" value="ECO:0007669"/>
    <property type="project" value="UniProtKB-SubCell"/>
</dbReference>
<keyword evidence="6" id="KW-0863">Zinc-finger</keyword>
<keyword evidence="9" id="KW-0969">Cilium</keyword>
<dbReference type="SUPFAM" id="SSF57903">
    <property type="entry name" value="FYVE/PHD zinc finger"/>
    <property type="match status" value="1"/>
</dbReference>
<dbReference type="PROSITE" id="PS01359">
    <property type="entry name" value="ZF_PHD_1"/>
    <property type="match status" value="1"/>
</dbReference>
<sequence length="1154" mass="130922">MKQDSALEQAKDVDFIIKTAIERDPKKRRVKPVEQACVLDFDEESSDDSDFRIEDHPEISDDEEDSNTDENKGKQSTSESESEDSELDKLDELRNLNPPDTNGFSSIANVIQKAGLQSQLNFNEKDADLFICCGCLGDHSDGVNEIVECDSCGATVHEGCYGISDSNSLARREMCRFDQLNIFSTNSLAPTAPWFCEACRAGVKDPVCELCPNSGGIFKETDVGKWVHLICALYAPGVAFGEVDKLTSVTLFEMPYSKWGTKTCSLCADERFSRTGVCIGCDAGMCKTYFHVTCAQREGFLSEAHTEEVDQADPFYAHCKLHSDKTLVKKRKRNYLAWQLRMQYRKMKFDKEGHMESPEQLVSEVKPMITDISNQSMEYYTVSADDSISCVSESVVADLNGKLEKTSSPIFSISEDNSSSHHSCSSNCTCCWMVSFKNHNKYEGNLSDNLMEGKGVFYWHDGSVYRGEFKDGYPCGQGKITLPDLSTYEGQFCMGFFHGSGNFSVKSSPILYNGEWKISKRNGKGWLFYETDNWYDGLWVNNKKQGSGYRHYPNGSKYSGNWVNDWISGEGSMLWENNDYYRGGWLKGQRHGYGEYTWNLVDHGSFVFPNYNTYKGNWVKCKRSGIGIMDFGHESGAKFAGTWQENRKHGPGVMICGNGMILERNPIFWDDKPATLDHKIDESSNSLLCPSTDTKDKSGLKIFKSISQQIFAKEKLDALTTESIASLSASNANIKMSQYIQLLQNKTGNMPSLKIPIHNVIHEVDLEYFMGDITNSKSFIPNDDSKDEIETMINSKGGSVRNSPSCWNYLPSNAELSNCDPFSTSQQYPPSSIELKNLIINYLPQLRNIYKMYATLCVDETSNLSFEPVLIRLFLWQLYRDIGVTNSGGLSIVDIDEMLMKNPNSCLQTLNNPWEPIYFWQFLQAIVGVAYLLFTTENLMEFTPSSGFMYHRIRDFLDKKLLVNAGNFQGNCLTRLRNLVPIDWVYRLYTEVGEHHTIEELLKNTLLKPGQKTPCYKNLENETDSEYTIENGTNVVVSNHQLTYLTQSETIGYVKKYKGLNEFSCLGRRKILKFISKICPQILLPTGKYQLQYRLSFIEFYEAILLLSFEKVEFDRLAIIEDLKLQSKVGTKFSLRDMSRISTHSAGKKKKSKK</sequence>
<evidence type="ECO:0000256" key="12">
    <source>
        <dbReference type="SAM" id="MobiDB-lite"/>
    </source>
</evidence>
<dbReference type="CDD" id="cd15561">
    <property type="entry name" value="PHD1_PHF14"/>
    <property type="match status" value="1"/>
</dbReference>
<dbReference type="GO" id="GO:0008270">
    <property type="term" value="F:zinc ion binding"/>
    <property type="evidence" value="ECO:0007669"/>
    <property type="project" value="UniProtKB-KW"/>
</dbReference>
<evidence type="ECO:0000256" key="8">
    <source>
        <dbReference type="ARBA" id="ARBA00022846"/>
    </source>
</evidence>
<evidence type="ECO:0000256" key="2">
    <source>
        <dbReference type="ARBA" id="ARBA00004430"/>
    </source>
</evidence>
<keyword evidence="7" id="KW-0862">Zinc</keyword>
<dbReference type="InterPro" id="IPR011011">
    <property type="entry name" value="Znf_FYVE_PHD"/>
</dbReference>
<feature type="domain" description="PHD-type" evidence="13">
    <location>
        <begin position="205"/>
        <end position="323"/>
    </location>
</feature>
<dbReference type="Pfam" id="PF13832">
    <property type="entry name" value="zf-HC5HC2H_2"/>
    <property type="match status" value="1"/>
</dbReference>
<dbReference type="InterPro" id="IPR034732">
    <property type="entry name" value="EPHD"/>
</dbReference>
<keyword evidence="5" id="KW-0677">Repeat</keyword>
<evidence type="ECO:0000313" key="15">
    <source>
        <dbReference type="Proteomes" id="UP001152799"/>
    </source>
</evidence>
<reference evidence="14" key="1">
    <citation type="submission" date="2022-01" db="EMBL/GenBank/DDBJ databases">
        <authorList>
            <person name="King R."/>
        </authorList>
    </citation>
    <scope>NUCLEOTIDE SEQUENCE</scope>
</reference>
<dbReference type="Gene3D" id="2.20.110.10">
    <property type="entry name" value="Histone H3 K4-specific methyltransferase SET7/9 N-terminal domain"/>
    <property type="match status" value="3"/>
</dbReference>
<keyword evidence="4" id="KW-0479">Metal-binding</keyword>
<dbReference type="InterPro" id="IPR019786">
    <property type="entry name" value="Zinc_finger_PHD-type_CS"/>
</dbReference>
<evidence type="ECO:0000256" key="6">
    <source>
        <dbReference type="ARBA" id="ARBA00022771"/>
    </source>
</evidence>
<proteinExistence type="predicted"/>
<name>A0A9N9MHV7_9CUCU</name>
<gene>
    <name evidence="14" type="ORF">CEUTPL_LOCUS5208</name>
</gene>
<protein>
    <recommendedName>
        <fullName evidence="13">PHD-type domain-containing protein</fullName>
    </recommendedName>
</protein>
<dbReference type="SMART" id="SM00249">
    <property type="entry name" value="PHD"/>
    <property type="match status" value="2"/>
</dbReference>
<organism evidence="14 15">
    <name type="scientific">Ceutorhynchus assimilis</name>
    <name type="common">cabbage seed weevil</name>
    <dbReference type="NCBI Taxonomy" id="467358"/>
    <lineage>
        <taxon>Eukaryota</taxon>
        <taxon>Metazoa</taxon>
        <taxon>Ecdysozoa</taxon>
        <taxon>Arthropoda</taxon>
        <taxon>Hexapoda</taxon>
        <taxon>Insecta</taxon>
        <taxon>Pterygota</taxon>
        <taxon>Neoptera</taxon>
        <taxon>Endopterygota</taxon>
        <taxon>Coleoptera</taxon>
        <taxon>Polyphaga</taxon>
        <taxon>Cucujiformia</taxon>
        <taxon>Curculionidae</taxon>
        <taxon>Ceutorhynchinae</taxon>
        <taxon>Ceutorhynchus</taxon>
    </lineage>
</organism>
<dbReference type="Pfam" id="PF02493">
    <property type="entry name" value="MORN"/>
    <property type="match status" value="8"/>
</dbReference>
<dbReference type="EMBL" id="OU892278">
    <property type="protein sequence ID" value="CAG9764573.1"/>
    <property type="molecule type" value="Genomic_DNA"/>
</dbReference>
<dbReference type="CDD" id="cd15674">
    <property type="entry name" value="ePHD_PHF14"/>
    <property type="match status" value="1"/>
</dbReference>
<evidence type="ECO:0000256" key="11">
    <source>
        <dbReference type="ARBA" id="ARBA00023273"/>
    </source>
</evidence>
<keyword evidence="8" id="KW-0282">Flagellum</keyword>
<dbReference type="GO" id="GO:0005930">
    <property type="term" value="C:axoneme"/>
    <property type="evidence" value="ECO:0007669"/>
    <property type="project" value="UniProtKB-SubCell"/>
</dbReference>
<evidence type="ECO:0000256" key="3">
    <source>
        <dbReference type="ARBA" id="ARBA00022490"/>
    </source>
</evidence>
<evidence type="ECO:0000256" key="5">
    <source>
        <dbReference type="ARBA" id="ARBA00022737"/>
    </source>
</evidence>
<evidence type="ECO:0000256" key="10">
    <source>
        <dbReference type="ARBA" id="ARBA00023212"/>
    </source>
</evidence>
<keyword evidence="10" id="KW-0206">Cytoskeleton</keyword>
<feature type="compositionally biased region" description="Basic and acidic residues" evidence="12">
    <location>
        <begin position="49"/>
        <end position="59"/>
    </location>
</feature>
<keyword evidence="3" id="KW-0963">Cytoplasm</keyword>
<keyword evidence="11" id="KW-0966">Cell projection</keyword>
<dbReference type="PANTHER" id="PTHR46613:SF1">
    <property type="entry name" value="RADIAL SPOKE HEAD 10 HOMOLOG B-RELATED"/>
    <property type="match status" value="1"/>
</dbReference>
<dbReference type="OrthoDB" id="336088at2759"/>
<dbReference type="SMART" id="SM00698">
    <property type="entry name" value="MORN"/>
    <property type="match status" value="8"/>
</dbReference>
<evidence type="ECO:0000256" key="4">
    <source>
        <dbReference type="ARBA" id="ARBA00022723"/>
    </source>
</evidence>
<dbReference type="AlphaFoldDB" id="A0A9N9MHV7"/>
<dbReference type="InterPro" id="IPR001965">
    <property type="entry name" value="Znf_PHD"/>
</dbReference>
<evidence type="ECO:0000259" key="13">
    <source>
        <dbReference type="PROSITE" id="PS51805"/>
    </source>
</evidence>
<keyword evidence="15" id="KW-1185">Reference proteome</keyword>